<evidence type="ECO:0008006" key="4">
    <source>
        <dbReference type="Google" id="ProtNLM"/>
    </source>
</evidence>
<reference evidence="2 3" key="1">
    <citation type="submission" date="2018-10" db="EMBL/GenBank/DDBJ databases">
        <title>Robbsia sp. DHC34, isolated from soil.</title>
        <authorList>
            <person name="Gao Z.-H."/>
            <person name="Qiu L.-H."/>
        </authorList>
    </citation>
    <scope>NUCLEOTIDE SEQUENCE [LARGE SCALE GENOMIC DNA]</scope>
    <source>
        <strain evidence="2 3">DHC34</strain>
    </source>
</reference>
<dbReference type="RefSeq" id="WP_121084802.1">
    <property type="nucleotide sequence ID" value="NZ_RBZU01000002.1"/>
</dbReference>
<evidence type="ECO:0000313" key="3">
    <source>
        <dbReference type="Proteomes" id="UP000270342"/>
    </source>
</evidence>
<proteinExistence type="predicted"/>
<dbReference type="OrthoDB" id="323572at2"/>
<name>A0A494YAH7_9BURK</name>
<dbReference type="PROSITE" id="PS51257">
    <property type="entry name" value="PROKAR_LIPOPROTEIN"/>
    <property type="match status" value="1"/>
</dbReference>
<keyword evidence="3" id="KW-1185">Reference proteome</keyword>
<comment type="caution">
    <text evidence="2">The sequence shown here is derived from an EMBL/GenBank/DDBJ whole genome shotgun (WGS) entry which is preliminary data.</text>
</comment>
<gene>
    <name evidence="2" type="ORF">D7S86_06730</name>
</gene>
<evidence type="ECO:0000256" key="1">
    <source>
        <dbReference type="SAM" id="SignalP"/>
    </source>
</evidence>
<protein>
    <recommendedName>
        <fullName evidence="4">DUF5666 domain-containing protein</fullName>
    </recommendedName>
</protein>
<keyword evidence="1" id="KW-0732">Signal</keyword>
<feature type="chain" id="PRO_5019736835" description="DUF5666 domain-containing protein" evidence="1">
    <location>
        <begin position="18"/>
        <end position="409"/>
    </location>
</feature>
<dbReference type="EMBL" id="RBZU01000002">
    <property type="protein sequence ID" value="RKP57635.1"/>
    <property type="molecule type" value="Genomic_DNA"/>
</dbReference>
<dbReference type="AlphaFoldDB" id="A0A494YAH7"/>
<feature type="signal peptide" evidence="1">
    <location>
        <begin position="1"/>
        <end position="17"/>
    </location>
</feature>
<sequence>MNVKQALFCIGVSALLAACGGGGSDSASTGQSLTQAQPLPSGSTYIGTMSFGDTIRVQLDTPSTGQVTVSFISSQFGLSGSVVSSYTTSNGTYTADNFQASGTVPAVLSTGAPDMRLTFTLNTDSNNNATMIGTFFKVPNVKAGSGTLTGQVTGSNNGVTTVAGLAGTYSFIKLSGDYTSAGVPTGDQDADTGQIKINADGTFRACPSAPYSDTCTDDEDSSVTDTGTIAIDANQTSYPGAFDLTLNGLMYGRLFASKSNGATTLMLDQAGTNSDGTFRTGSWVLQTAQTIASGTYDNTWVCTEPETTDENVLTGGILSQQVVISGSTLTVNGNSATFALNSSFSAADSSSQPTPVAIGGLMSMLYTNSDSSQSAMMFLPVSPNAIYYLDEPNGNGFFVQGLCTPGELG</sequence>
<accession>A0A494YAH7</accession>
<evidence type="ECO:0000313" key="2">
    <source>
        <dbReference type="EMBL" id="RKP57635.1"/>
    </source>
</evidence>
<organism evidence="2 3">
    <name type="scientific">Pararobbsia silviterrae</name>
    <dbReference type="NCBI Taxonomy" id="1792498"/>
    <lineage>
        <taxon>Bacteria</taxon>
        <taxon>Pseudomonadati</taxon>
        <taxon>Pseudomonadota</taxon>
        <taxon>Betaproteobacteria</taxon>
        <taxon>Burkholderiales</taxon>
        <taxon>Burkholderiaceae</taxon>
        <taxon>Pararobbsia</taxon>
    </lineage>
</organism>
<dbReference type="Proteomes" id="UP000270342">
    <property type="component" value="Unassembled WGS sequence"/>
</dbReference>